<gene>
    <name evidence="10" type="primary">dxs</name>
    <name evidence="12" type="ORF">DN062_13255</name>
</gene>
<dbReference type="CDD" id="cd02007">
    <property type="entry name" value="TPP_DXS"/>
    <property type="match status" value="1"/>
</dbReference>
<dbReference type="InterPro" id="IPR005475">
    <property type="entry name" value="Transketolase-like_Pyr-bd"/>
</dbReference>
<accession>A0A364NKI7</accession>
<dbReference type="UniPathway" id="UPA00064">
    <property type="reaction ID" value="UER00091"/>
</dbReference>
<dbReference type="CDD" id="cd07033">
    <property type="entry name" value="TPP_PYR_DXS_TK_like"/>
    <property type="match status" value="1"/>
</dbReference>
<evidence type="ECO:0000313" key="12">
    <source>
        <dbReference type="EMBL" id="RAU17385.1"/>
    </source>
</evidence>
<dbReference type="GO" id="GO:0009228">
    <property type="term" value="P:thiamine biosynthetic process"/>
    <property type="evidence" value="ECO:0007669"/>
    <property type="project" value="UniProtKB-UniRule"/>
</dbReference>
<name>A0A364NKI7_9GAMM</name>
<dbReference type="GO" id="GO:0000287">
    <property type="term" value="F:magnesium ion binding"/>
    <property type="evidence" value="ECO:0007669"/>
    <property type="project" value="UniProtKB-UniRule"/>
</dbReference>
<dbReference type="InterPro" id="IPR029061">
    <property type="entry name" value="THDP-binding"/>
</dbReference>
<dbReference type="FunFam" id="3.40.50.970:FF:000005">
    <property type="entry name" value="1-deoxy-D-xylulose-5-phosphate synthase"/>
    <property type="match status" value="1"/>
</dbReference>
<dbReference type="Pfam" id="PF02779">
    <property type="entry name" value="Transket_pyr"/>
    <property type="match status" value="1"/>
</dbReference>
<dbReference type="GO" id="GO:0019288">
    <property type="term" value="P:isopentenyl diphosphate biosynthetic process, methylerythritol 4-phosphate pathway"/>
    <property type="evidence" value="ECO:0007669"/>
    <property type="project" value="TreeGrafter"/>
</dbReference>
<comment type="pathway">
    <text evidence="1 10">Metabolic intermediate biosynthesis; 1-deoxy-D-xylulose 5-phosphate biosynthesis; 1-deoxy-D-xylulose 5-phosphate from D-glyceraldehyde 3-phosphate and pyruvate: step 1/1.</text>
</comment>
<dbReference type="GO" id="GO:0008661">
    <property type="term" value="F:1-deoxy-D-xylulose-5-phosphate synthase activity"/>
    <property type="evidence" value="ECO:0007669"/>
    <property type="project" value="UniProtKB-UniRule"/>
</dbReference>
<dbReference type="Proteomes" id="UP000250744">
    <property type="component" value="Unassembled WGS sequence"/>
</dbReference>
<dbReference type="Gene3D" id="3.40.50.970">
    <property type="match status" value="2"/>
</dbReference>
<comment type="cofactor">
    <cofactor evidence="10">
        <name>thiamine diphosphate</name>
        <dbReference type="ChEBI" id="CHEBI:58937"/>
    </cofactor>
    <text evidence="10">Binds 1 thiamine pyrophosphate per subunit.</text>
</comment>
<dbReference type="InterPro" id="IPR020826">
    <property type="entry name" value="Transketolase_BS"/>
</dbReference>
<feature type="binding site" evidence="10">
    <location>
        <begin position="157"/>
        <end position="158"/>
    </location>
    <ligand>
        <name>thiamine diphosphate</name>
        <dbReference type="ChEBI" id="CHEBI:58937"/>
    </ligand>
</feature>
<evidence type="ECO:0000256" key="9">
    <source>
        <dbReference type="ARBA" id="ARBA00023229"/>
    </source>
</evidence>
<feature type="binding site" evidence="10">
    <location>
        <position position="84"/>
    </location>
    <ligand>
        <name>thiamine diphosphate</name>
        <dbReference type="ChEBI" id="CHEBI:58937"/>
    </ligand>
</feature>
<comment type="subunit">
    <text evidence="3 10">Homodimer.</text>
</comment>
<evidence type="ECO:0000256" key="3">
    <source>
        <dbReference type="ARBA" id="ARBA00011738"/>
    </source>
</evidence>
<dbReference type="PANTHER" id="PTHR43322:SF5">
    <property type="entry name" value="1-DEOXY-D-XYLULOSE-5-PHOSPHATE SYNTHASE, CHLOROPLASTIC"/>
    <property type="match status" value="1"/>
</dbReference>
<dbReference type="AlphaFoldDB" id="A0A364NKI7"/>
<keyword evidence="4 10" id="KW-0808">Transferase</keyword>
<evidence type="ECO:0000256" key="6">
    <source>
        <dbReference type="ARBA" id="ARBA00022842"/>
    </source>
</evidence>
<evidence type="ECO:0000256" key="10">
    <source>
        <dbReference type="HAMAP-Rule" id="MF_00315"/>
    </source>
</evidence>
<dbReference type="SUPFAM" id="SSF52922">
    <property type="entry name" value="TK C-terminal domain-like"/>
    <property type="match status" value="1"/>
</dbReference>
<keyword evidence="8 10" id="KW-0786">Thiamine pyrophosphate</keyword>
<dbReference type="Gene3D" id="3.40.50.920">
    <property type="match status" value="1"/>
</dbReference>
<comment type="function">
    <text evidence="10">Catalyzes the acyloin condensation reaction between C atoms 2 and 3 of pyruvate and glyceraldehyde 3-phosphate to yield 1-deoxy-D-xylulose-5-phosphate (DXP).</text>
</comment>
<protein>
    <recommendedName>
        <fullName evidence="10">1-deoxy-D-xylulose-5-phosphate synthase</fullName>
        <ecNumber evidence="10">2.2.1.7</ecNumber>
    </recommendedName>
    <alternativeName>
        <fullName evidence="10">1-deoxyxylulose-5-phosphate synthase</fullName>
        <shortName evidence="10">DXP synthase</shortName>
        <shortName evidence="10">DXPS</shortName>
    </alternativeName>
</protein>
<feature type="binding site" evidence="10">
    <location>
        <position position="185"/>
    </location>
    <ligand>
        <name>Mg(2+)</name>
        <dbReference type="ChEBI" id="CHEBI:18420"/>
    </ligand>
</feature>
<dbReference type="EC" id="2.2.1.7" evidence="10"/>
<evidence type="ECO:0000256" key="8">
    <source>
        <dbReference type="ARBA" id="ARBA00023052"/>
    </source>
</evidence>
<dbReference type="EMBL" id="QKRX01000010">
    <property type="protein sequence ID" value="RAU17385.1"/>
    <property type="molecule type" value="Genomic_DNA"/>
</dbReference>
<feature type="binding site" evidence="10">
    <location>
        <begin position="125"/>
        <end position="127"/>
    </location>
    <ligand>
        <name>thiamine diphosphate</name>
        <dbReference type="ChEBI" id="CHEBI:58937"/>
    </ligand>
</feature>
<keyword evidence="5 10" id="KW-0479">Metal-binding</keyword>
<feature type="binding site" evidence="10">
    <location>
        <position position="342"/>
    </location>
    <ligand>
        <name>thiamine diphosphate</name>
        <dbReference type="ChEBI" id="CHEBI:58937"/>
    </ligand>
</feature>
<dbReference type="OrthoDB" id="9803371at2"/>
<dbReference type="PROSITE" id="PS00802">
    <property type="entry name" value="TRANSKETOLASE_2"/>
    <property type="match status" value="1"/>
</dbReference>
<evidence type="ECO:0000256" key="1">
    <source>
        <dbReference type="ARBA" id="ARBA00004980"/>
    </source>
</evidence>
<dbReference type="NCBIfam" id="NF003933">
    <property type="entry name" value="PRK05444.2-2"/>
    <property type="match status" value="1"/>
</dbReference>
<dbReference type="SUPFAM" id="SSF52518">
    <property type="entry name" value="Thiamin diphosphate-binding fold (THDP-binding)"/>
    <property type="match status" value="2"/>
</dbReference>
<evidence type="ECO:0000259" key="11">
    <source>
        <dbReference type="SMART" id="SM00861"/>
    </source>
</evidence>
<dbReference type="GO" id="GO:0030976">
    <property type="term" value="F:thiamine pyrophosphate binding"/>
    <property type="evidence" value="ECO:0007669"/>
    <property type="project" value="UniProtKB-UniRule"/>
</dbReference>
<proteinExistence type="inferred from homology"/>
<dbReference type="FunFam" id="3.40.50.970:FF:000010">
    <property type="entry name" value="1-deoxy-D-xylulose-5-phosphate synthase"/>
    <property type="match status" value="1"/>
</dbReference>
<dbReference type="PANTHER" id="PTHR43322">
    <property type="entry name" value="1-D-DEOXYXYLULOSE 5-PHOSPHATE SYNTHASE-RELATED"/>
    <property type="match status" value="1"/>
</dbReference>
<dbReference type="GO" id="GO:0016114">
    <property type="term" value="P:terpenoid biosynthetic process"/>
    <property type="evidence" value="ECO:0007669"/>
    <property type="project" value="UniProtKB-UniRule"/>
</dbReference>
<keyword evidence="9 10" id="KW-0414">Isoprene biosynthesis</keyword>
<keyword evidence="6 10" id="KW-0460">Magnesium</keyword>
<feature type="binding site" evidence="10">
    <location>
        <position position="262"/>
    </location>
    <ligand>
        <name>thiamine diphosphate</name>
        <dbReference type="ChEBI" id="CHEBI:58937"/>
    </ligand>
</feature>
<dbReference type="HAMAP" id="MF_00315">
    <property type="entry name" value="DXP_synth"/>
    <property type="match status" value="1"/>
</dbReference>
<dbReference type="Pfam" id="PF02780">
    <property type="entry name" value="Transketolase_C"/>
    <property type="match status" value="1"/>
</dbReference>
<dbReference type="InterPro" id="IPR005477">
    <property type="entry name" value="Dxylulose-5-P_synthase"/>
</dbReference>
<dbReference type="GO" id="GO:0005829">
    <property type="term" value="C:cytosol"/>
    <property type="evidence" value="ECO:0007669"/>
    <property type="project" value="TreeGrafter"/>
</dbReference>
<feature type="binding site" evidence="10">
    <location>
        <position position="156"/>
    </location>
    <ligand>
        <name>Mg(2+)</name>
        <dbReference type="ChEBI" id="CHEBI:18420"/>
    </ligand>
</feature>
<keyword evidence="7 10" id="KW-0784">Thiamine biosynthesis</keyword>
<sequence length="592" mass="64295">MLDTFPLNRPNTPLLDQIDTPDKLRNLSVDSLTQLAHEVRLWLLYSTAQTGGHFGAGLGVVELTLALHHCLNTPDDFLVWDVGHQCYPHKILTGRKEAMLSMRQAQGLAPFPKPDESPYDAFGTGHSSTSISAALGAALAFRLKGLSHKSVAVIGDGAMTAGMAFEALNHAAHTQADLLVILNDNDMSISRNEGGLATYLANNLKNKTDGKTTAALFEALAFEYTGPIDGHNLSDLIVNLDRVLVAKGPQFLHVITRKGKGYAPAEADPVGFHAISKIDPLTPPNKPTPSPKFCNIFGRWICQKAATDSRIVAITPAMREGSDLVRFSEMFPDRYFDVAIAEQHAVTFAAGLAIKGMKPVVAIYSTFLQRAYDQVIHDVAIQKLDVLFAVDRAGLVGEDGATHAGNYDLAFLRTLPNMTLLTPANEAELVQALEFGYQQSGPVAVRYPRGTAETWGLAVETPAYPEPYIAYQGSKKIALLNFGPLLARAQAVAEALDISVVDMRCVKPLHSEILTDLCRQYATLVTLEDHSLSGGAGSAISEFLHANRMGNKLVCLGIPDEWIEHATREEQLDMCGLSIEHISERILALRNE</sequence>
<evidence type="ECO:0000256" key="5">
    <source>
        <dbReference type="ARBA" id="ARBA00022723"/>
    </source>
</evidence>
<feature type="domain" description="Transketolase-like pyrimidine-binding" evidence="11">
    <location>
        <begin position="291"/>
        <end position="454"/>
    </location>
</feature>
<reference evidence="12 13" key="1">
    <citation type="submission" date="2018-06" db="EMBL/GenBank/DDBJ databases">
        <title>Nitrincola tibetense sp. nov., isolated from Lake XuguoCo on Tibetan Plateau.</title>
        <authorList>
            <person name="Xing P."/>
        </authorList>
    </citation>
    <scope>NUCLEOTIDE SEQUENCE [LARGE SCALE GENOMIC DNA]</scope>
    <source>
        <strain evidence="13">xg18</strain>
    </source>
</reference>
<comment type="similarity">
    <text evidence="2 10">Belongs to the transketolase family. DXPS subfamily.</text>
</comment>
<comment type="caution">
    <text evidence="12">The sequence shown here is derived from an EMBL/GenBank/DDBJ whole genome shotgun (WGS) entry which is preliminary data.</text>
</comment>
<dbReference type="RefSeq" id="WP_112159789.1">
    <property type="nucleotide sequence ID" value="NZ_QKRX01000010.1"/>
</dbReference>
<comment type="catalytic activity">
    <reaction evidence="10">
        <text>D-glyceraldehyde 3-phosphate + pyruvate + H(+) = 1-deoxy-D-xylulose 5-phosphate + CO2</text>
        <dbReference type="Rhea" id="RHEA:12605"/>
        <dbReference type="ChEBI" id="CHEBI:15361"/>
        <dbReference type="ChEBI" id="CHEBI:15378"/>
        <dbReference type="ChEBI" id="CHEBI:16526"/>
        <dbReference type="ChEBI" id="CHEBI:57792"/>
        <dbReference type="ChEBI" id="CHEBI:59776"/>
        <dbReference type="EC" id="2.2.1.7"/>
    </reaction>
</comment>
<evidence type="ECO:0000256" key="2">
    <source>
        <dbReference type="ARBA" id="ARBA00011081"/>
    </source>
</evidence>
<dbReference type="InterPro" id="IPR033248">
    <property type="entry name" value="Transketolase_C"/>
</dbReference>
<evidence type="ECO:0000256" key="7">
    <source>
        <dbReference type="ARBA" id="ARBA00022977"/>
    </source>
</evidence>
<dbReference type="Pfam" id="PF13292">
    <property type="entry name" value="DXP_synthase_N"/>
    <property type="match status" value="2"/>
</dbReference>
<dbReference type="InterPro" id="IPR009014">
    <property type="entry name" value="Transketo_C/PFOR_II"/>
</dbReference>
<evidence type="ECO:0000256" key="4">
    <source>
        <dbReference type="ARBA" id="ARBA00022679"/>
    </source>
</evidence>
<dbReference type="SMART" id="SM00861">
    <property type="entry name" value="Transket_pyr"/>
    <property type="match status" value="1"/>
</dbReference>
<organism evidence="12 13">
    <name type="scientific">Nitrincola tibetensis</name>
    <dbReference type="NCBI Taxonomy" id="2219697"/>
    <lineage>
        <taxon>Bacteria</taxon>
        <taxon>Pseudomonadati</taxon>
        <taxon>Pseudomonadota</taxon>
        <taxon>Gammaproteobacteria</taxon>
        <taxon>Oceanospirillales</taxon>
        <taxon>Oceanospirillaceae</taxon>
        <taxon>Nitrincola</taxon>
    </lineage>
</organism>
<keyword evidence="13" id="KW-1185">Reference proteome</keyword>
<comment type="cofactor">
    <cofactor evidence="10">
        <name>Mg(2+)</name>
        <dbReference type="ChEBI" id="CHEBI:18420"/>
    </cofactor>
    <text evidence="10">Binds 1 Mg(2+) ion per subunit.</text>
</comment>
<feature type="binding site" evidence="10">
    <location>
        <position position="185"/>
    </location>
    <ligand>
        <name>thiamine diphosphate</name>
        <dbReference type="ChEBI" id="CHEBI:58937"/>
    </ligand>
</feature>
<evidence type="ECO:0000313" key="13">
    <source>
        <dbReference type="Proteomes" id="UP000250744"/>
    </source>
</evidence>